<keyword evidence="1" id="KW-1185">Reference proteome</keyword>
<organism evidence="1 2">
    <name type="scientific">Loa loa</name>
    <name type="common">Eye worm</name>
    <name type="synonym">Filaria loa</name>
    <dbReference type="NCBI Taxonomy" id="7209"/>
    <lineage>
        <taxon>Eukaryota</taxon>
        <taxon>Metazoa</taxon>
        <taxon>Ecdysozoa</taxon>
        <taxon>Nematoda</taxon>
        <taxon>Chromadorea</taxon>
        <taxon>Rhabditida</taxon>
        <taxon>Spirurina</taxon>
        <taxon>Spiruromorpha</taxon>
        <taxon>Filarioidea</taxon>
        <taxon>Onchocercidae</taxon>
        <taxon>Loa</taxon>
    </lineage>
</organism>
<evidence type="ECO:0000313" key="2">
    <source>
        <dbReference type="WBParaSite" id="EN70_8132"/>
    </source>
</evidence>
<evidence type="ECO:0000313" key="1">
    <source>
        <dbReference type="Proteomes" id="UP000095285"/>
    </source>
</evidence>
<reference evidence="1" key="1">
    <citation type="submission" date="2012-04" db="EMBL/GenBank/DDBJ databases">
        <title>The Genome Sequence of Loa loa.</title>
        <authorList>
            <consortium name="The Broad Institute Genome Sequencing Platform"/>
            <consortium name="Broad Institute Genome Sequencing Center for Infectious Disease"/>
            <person name="Nutman T.B."/>
            <person name="Fink D.L."/>
            <person name="Russ C."/>
            <person name="Young S."/>
            <person name="Zeng Q."/>
            <person name="Gargeya S."/>
            <person name="Alvarado L."/>
            <person name="Berlin A."/>
            <person name="Chapman S.B."/>
            <person name="Chen Z."/>
            <person name="Freedman E."/>
            <person name="Gellesch M."/>
            <person name="Goldberg J."/>
            <person name="Griggs A."/>
            <person name="Gujja S."/>
            <person name="Heilman E.R."/>
            <person name="Heiman D."/>
            <person name="Howarth C."/>
            <person name="Mehta T."/>
            <person name="Neiman D."/>
            <person name="Pearson M."/>
            <person name="Roberts A."/>
            <person name="Saif S."/>
            <person name="Shea T."/>
            <person name="Shenoy N."/>
            <person name="Sisk P."/>
            <person name="Stolte C."/>
            <person name="Sykes S."/>
            <person name="White J."/>
            <person name="Yandava C."/>
            <person name="Haas B."/>
            <person name="Henn M.R."/>
            <person name="Nusbaum C."/>
            <person name="Birren B."/>
        </authorList>
    </citation>
    <scope>NUCLEOTIDE SEQUENCE [LARGE SCALE GENOMIC DNA]</scope>
</reference>
<sequence length="61" mass="7099">MPNCLTVKQRFERLKDLKACTNCFRTMHATSDCKQRKLTCFHCKGNTIRRCATKNMALSIM</sequence>
<dbReference type="AlphaFoldDB" id="A0A1I7W059"/>
<protein>
    <submittedName>
        <fullName evidence="2">Nucleic-acid-binding protein from transposon X-element</fullName>
    </submittedName>
</protein>
<dbReference type="Proteomes" id="UP000095285">
    <property type="component" value="Unassembled WGS sequence"/>
</dbReference>
<accession>A0A1I7W059</accession>
<proteinExistence type="predicted"/>
<reference evidence="2" key="2">
    <citation type="submission" date="2016-11" db="UniProtKB">
        <authorList>
            <consortium name="WormBaseParasite"/>
        </authorList>
    </citation>
    <scope>IDENTIFICATION</scope>
</reference>
<dbReference type="WBParaSite" id="EN70_8132">
    <property type="protein sequence ID" value="EN70_8132"/>
    <property type="gene ID" value="EN70_8132"/>
</dbReference>
<name>A0A1I7W059_LOALO</name>